<dbReference type="HOGENOM" id="CLU_020695_2_4_1"/>
<dbReference type="InterPro" id="IPR013763">
    <property type="entry name" value="Cyclin-like_dom"/>
</dbReference>
<accession>A7SUL2</accession>
<dbReference type="InterPro" id="IPR046965">
    <property type="entry name" value="Cyclin_A/B-like"/>
</dbReference>
<evidence type="ECO:0000256" key="4">
    <source>
        <dbReference type="RuleBase" id="RU000383"/>
    </source>
</evidence>
<dbReference type="GO" id="GO:0016538">
    <property type="term" value="F:cyclin-dependent protein serine/threonine kinase regulator activity"/>
    <property type="evidence" value="ECO:0000318"/>
    <property type="project" value="GO_Central"/>
</dbReference>
<dbReference type="InterPro" id="IPR039361">
    <property type="entry name" value="Cyclin"/>
</dbReference>
<dbReference type="GO" id="GO:0000082">
    <property type="term" value="P:G1/S transition of mitotic cell cycle"/>
    <property type="evidence" value="ECO:0000318"/>
    <property type="project" value="GO_Central"/>
</dbReference>
<protein>
    <recommendedName>
        <fullName evidence="5">Cyclin-like domain-containing protein</fullName>
    </recommendedName>
</protein>
<dbReference type="PIRSF" id="PIRSF001771">
    <property type="entry name" value="Cyclin_A_B_D_E"/>
    <property type="match status" value="1"/>
</dbReference>
<dbReference type="SMART" id="SM00385">
    <property type="entry name" value="CYCLIN"/>
    <property type="match status" value="1"/>
</dbReference>
<dbReference type="Proteomes" id="UP000001593">
    <property type="component" value="Unassembled WGS sequence"/>
</dbReference>
<dbReference type="InParanoid" id="A7SUL2"/>
<evidence type="ECO:0000313" key="6">
    <source>
        <dbReference type="EMBL" id="EDO32608.1"/>
    </source>
</evidence>
<dbReference type="FunFam" id="1.10.472.10:FF:000001">
    <property type="entry name" value="G2/mitotic-specific cyclin"/>
    <property type="match status" value="1"/>
</dbReference>
<feature type="non-terminal residue" evidence="6">
    <location>
        <position position="1"/>
    </location>
</feature>
<proteinExistence type="inferred from homology"/>
<reference evidence="6 7" key="1">
    <citation type="journal article" date="2007" name="Science">
        <title>Sea anemone genome reveals ancestral eumetazoan gene repertoire and genomic organization.</title>
        <authorList>
            <person name="Putnam N.H."/>
            <person name="Srivastava M."/>
            <person name="Hellsten U."/>
            <person name="Dirks B."/>
            <person name="Chapman J."/>
            <person name="Salamov A."/>
            <person name="Terry A."/>
            <person name="Shapiro H."/>
            <person name="Lindquist E."/>
            <person name="Kapitonov V.V."/>
            <person name="Jurka J."/>
            <person name="Genikhovich G."/>
            <person name="Grigoriev I.V."/>
            <person name="Lucas S.M."/>
            <person name="Steele R.E."/>
            <person name="Finnerty J.R."/>
            <person name="Technau U."/>
            <person name="Martindale M.Q."/>
            <person name="Rokhsar D.S."/>
        </authorList>
    </citation>
    <scope>NUCLEOTIDE SEQUENCE [LARGE SCALE GENOMIC DNA]</scope>
    <source>
        <strain evidence="7">CH2 X CH6</strain>
    </source>
</reference>
<dbReference type="AlphaFoldDB" id="A7SUL2"/>
<dbReference type="SUPFAM" id="SSF47954">
    <property type="entry name" value="Cyclin-like"/>
    <property type="match status" value="2"/>
</dbReference>
<dbReference type="GO" id="GO:0000307">
    <property type="term" value="C:cyclin-dependent protein kinase holoenzyme complex"/>
    <property type="evidence" value="ECO:0000318"/>
    <property type="project" value="GO_Central"/>
</dbReference>
<dbReference type="OMA" id="NDAICAD"/>
<keyword evidence="2 4" id="KW-0195">Cyclin</keyword>
<evidence type="ECO:0000256" key="3">
    <source>
        <dbReference type="ARBA" id="ARBA00023306"/>
    </source>
</evidence>
<dbReference type="EMBL" id="DS469814">
    <property type="protein sequence ID" value="EDO32608.1"/>
    <property type="molecule type" value="Genomic_DNA"/>
</dbReference>
<keyword evidence="3" id="KW-0131">Cell cycle</keyword>
<dbReference type="Gene3D" id="1.10.472.10">
    <property type="entry name" value="Cyclin-like"/>
    <property type="match status" value="2"/>
</dbReference>
<comment type="similarity">
    <text evidence="4">Belongs to the cyclin family.</text>
</comment>
<dbReference type="GO" id="GO:0005634">
    <property type="term" value="C:nucleus"/>
    <property type="evidence" value="ECO:0000318"/>
    <property type="project" value="GO_Central"/>
</dbReference>
<sequence length="197" mass="22811">RDTVEDWASVSSYRSQIMRYAMALENKYQLPENFLEKQEEVSHQARAVLIDWLIEVHLFYNFPQDCLYLIVALVDRYMSLRTVPVAHFQLLGMACLLVACKYEDRFVPTREELVAMADQAFDQSELMHMETRLLTCLEFDLAQPLPTFFLRPIARASAIDLETYVVSKFIMEAAMLDAIMVTFKPSIIAATAFFMAR</sequence>
<evidence type="ECO:0000256" key="1">
    <source>
        <dbReference type="ARBA" id="ARBA00022618"/>
    </source>
</evidence>
<dbReference type="PhylomeDB" id="A7SUL2"/>
<dbReference type="InterPro" id="IPR004367">
    <property type="entry name" value="Cyclin_C-dom"/>
</dbReference>
<keyword evidence="7" id="KW-1185">Reference proteome</keyword>
<dbReference type="InterPro" id="IPR036915">
    <property type="entry name" value="Cyclin-like_sf"/>
</dbReference>
<dbReference type="KEGG" id="nve:5503756"/>
<dbReference type="GO" id="GO:0051301">
    <property type="term" value="P:cell division"/>
    <property type="evidence" value="ECO:0007669"/>
    <property type="project" value="UniProtKB-KW"/>
</dbReference>
<dbReference type="STRING" id="45351.A7SUL2"/>
<dbReference type="PANTHER" id="PTHR10177">
    <property type="entry name" value="CYCLINS"/>
    <property type="match status" value="1"/>
</dbReference>
<evidence type="ECO:0000313" key="7">
    <source>
        <dbReference type="Proteomes" id="UP000001593"/>
    </source>
</evidence>
<dbReference type="OrthoDB" id="5590282at2759"/>
<dbReference type="InterPro" id="IPR006671">
    <property type="entry name" value="Cyclin_N"/>
</dbReference>
<organism evidence="6 7">
    <name type="scientific">Nematostella vectensis</name>
    <name type="common">Starlet sea anemone</name>
    <dbReference type="NCBI Taxonomy" id="45351"/>
    <lineage>
        <taxon>Eukaryota</taxon>
        <taxon>Metazoa</taxon>
        <taxon>Cnidaria</taxon>
        <taxon>Anthozoa</taxon>
        <taxon>Hexacorallia</taxon>
        <taxon>Actiniaria</taxon>
        <taxon>Edwardsiidae</taxon>
        <taxon>Nematostella</taxon>
    </lineage>
</organism>
<evidence type="ECO:0000259" key="5">
    <source>
        <dbReference type="SMART" id="SM00385"/>
    </source>
</evidence>
<name>A7SUL2_NEMVE</name>
<keyword evidence="1" id="KW-0132">Cell division</keyword>
<dbReference type="Pfam" id="PF02984">
    <property type="entry name" value="Cyclin_C"/>
    <property type="match status" value="1"/>
</dbReference>
<evidence type="ECO:0000256" key="2">
    <source>
        <dbReference type="ARBA" id="ARBA00023127"/>
    </source>
</evidence>
<dbReference type="Pfam" id="PF00134">
    <property type="entry name" value="Cyclin_N"/>
    <property type="match status" value="1"/>
</dbReference>
<feature type="non-terminal residue" evidence="6">
    <location>
        <position position="197"/>
    </location>
</feature>
<gene>
    <name evidence="6" type="ORF">NEMVEDRAFT_v1g41570</name>
</gene>
<dbReference type="GO" id="GO:0005737">
    <property type="term" value="C:cytoplasm"/>
    <property type="evidence" value="ECO:0000318"/>
    <property type="project" value="GO_Central"/>
</dbReference>
<dbReference type="eggNOG" id="KOG0653">
    <property type="taxonomic scope" value="Eukaryota"/>
</dbReference>
<feature type="domain" description="Cyclin-like" evidence="5">
    <location>
        <begin position="51"/>
        <end position="135"/>
    </location>
</feature>